<organism evidence="2 3">
    <name type="scientific">Clavibacter michiganensis subsp. insidiosus</name>
    <dbReference type="NCBI Taxonomy" id="33014"/>
    <lineage>
        <taxon>Bacteria</taxon>
        <taxon>Bacillati</taxon>
        <taxon>Actinomycetota</taxon>
        <taxon>Actinomycetes</taxon>
        <taxon>Micrococcales</taxon>
        <taxon>Microbacteriaceae</taxon>
        <taxon>Clavibacter</taxon>
    </lineage>
</organism>
<dbReference type="HOGENOM" id="CLU_2394485_0_0_11"/>
<dbReference type="KEGG" id="cmh:VO01_00230"/>
<reference evidence="2 3" key="1">
    <citation type="journal article" date="2015" name="Genome Announc.">
        <title>Complete Genome Sequence of Clavibacter michiganensis subsp. insidiosus R1-1 Using PacBio Single-Molecule Real-Time Technology.</title>
        <authorList>
            <person name="Lu Y."/>
            <person name="Samac D.A."/>
            <person name="Glazebrook J."/>
            <person name="Ishimaru C.A."/>
        </authorList>
    </citation>
    <scope>NUCLEOTIDE SEQUENCE [LARGE SCALE GENOMIC DNA]</scope>
    <source>
        <strain evidence="2 3">R1-1</strain>
    </source>
</reference>
<sequence>MVQPVNHPNVVPASLLDHWKIAPEMGHDAASCAKFRATSSCPTNTIGQAQKNAAPPSPKPRPKSWNTVVRIETKENPAAKEENGPTPRWSSWA</sequence>
<feature type="compositionally biased region" description="Polar residues" evidence="1">
    <location>
        <begin position="39"/>
        <end position="51"/>
    </location>
</feature>
<dbReference type="EMBL" id="CP011043">
    <property type="protein sequence ID" value="AJW77795.1"/>
    <property type="molecule type" value="Genomic_DNA"/>
</dbReference>
<gene>
    <name evidence="2" type="ORF">VO01_00230</name>
</gene>
<evidence type="ECO:0000313" key="2">
    <source>
        <dbReference type="EMBL" id="AJW77795.1"/>
    </source>
</evidence>
<accession>A0A0D5CER6</accession>
<name>A0A0D5CER6_9MICO</name>
<dbReference type="AlphaFoldDB" id="A0A0D5CER6"/>
<evidence type="ECO:0000313" key="3">
    <source>
        <dbReference type="Proteomes" id="UP000032604"/>
    </source>
</evidence>
<dbReference type="Proteomes" id="UP000032604">
    <property type="component" value="Chromosome"/>
</dbReference>
<proteinExistence type="predicted"/>
<feature type="region of interest" description="Disordered" evidence="1">
    <location>
        <begin position="39"/>
        <end position="93"/>
    </location>
</feature>
<protein>
    <submittedName>
        <fullName evidence="2">Uncharacterized protein</fullName>
    </submittedName>
</protein>
<evidence type="ECO:0000256" key="1">
    <source>
        <dbReference type="SAM" id="MobiDB-lite"/>
    </source>
</evidence>
<dbReference type="PATRIC" id="fig|33014.5.peg.45"/>
<feature type="compositionally biased region" description="Basic and acidic residues" evidence="1">
    <location>
        <begin position="71"/>
        <end position="83"/>
    </location>
</feature>